<comment type="subunit">
    <text evidence="2 4">Heterohexamer of two PFD-alpha type and four PFD-beta type subunits.</text>
</comment>
<dbReference type="Proteomes" id="UP000193719">
    <property type="component" value="Unassembled WGS sequence"/>
</dbReference>
<dbReference type="GO" id="GO:0015631">
    <property type="term" value="F:tubulin binding"/>
    <property type="evidence" value="ECO:0007669"/>
    <property type="project" value="EnsemblFungi"/>
</dbReference>
<evidence type="ECO:0000313" key="7">
    <source>
        <dbReference type="Proteomes" id="UP000193719"/>
    </source>
</evidence>
<dbReference type="GO" id="GO:0007017">
    <property type="term" value="P:microtubule-based process"/>
    <property type="evidence" value="ECO:0007669"/>
    <property type="project" value="TreeGrafter"/>
</dbReference>
<organism evidence="6 7">
    <name type="scientific">Piromyces finnis</name>
    <dbReference type="NCBI Taxonomy" id="1754191"/>
    <lineage>
        <taxon>Eukaryota</taxon>
        <taxon>Fungi</taxon>
        <taxon>Fungi incertae sedis</taxon>
        <taxon>Chytridiomycota</taxon>
        <taxon>Chytridiomycota incertae sedis</taxon>
        <taxon>Neocallimastigomycetes</taxon>
        <taxon>Neocallimastigales</taxon>
        <taxon>Neocallimastigaceae</taxon>
        <taxon>Piromyces</taxon>
    </lineage>
</organism>
<proteinExistence type="inferred from homology"/>
<evidence type="ECO:0000256" key="4">
    <source>
        <dbReference type="PIRNR" id="PIRNR016396"/>
    </source>
</evidence>
<dbReference type="Gene3D" id="1.10.287.370">
    <property type="match status" value="1"/>
</dbReference>
<dbReference type="STRING" id="1754191.A0A1Y1VN17"/>
<dbReference type="PANTHER" id="PTHR12409">
    <property type="entry name" value="PREFOLDIN SUBUNIT 3"/>
    <property type="match status" value="1"/>
</dbReference>
<gene>
    <name evidence="6" type="ORF">BCR36DRAFT_408367</name>
</gene>
<evidence type="ECO:0000256" key="2">
    <source>
        <dbReference type="ARBA" id="ARBA00011695"/>
    </source>
</evidence>
<keyword evidence="5" id="KW-0175">Coiled coil</keyword>
<dbReference type="CDD" id="cd23156">
    <property type="entry name" value="Prefoldin_3"/>
    <property type="match status" value="1"/>
</dbReference>
<dbReference type="GO" id="GO:0006457">
    <property type="term" value="P:protein folding"/>
    <property type="evidence" value="ECO:0007669"/>
    <property type="project" value="UniProtKB-UniRule"/>
</dbReference>
<comment type="function">
    <text evidence="4">Binds specifically to cytosolic chaperonin (c-CPN) and transfers target proteins to it. Binds to nascent polypeptide chain and promotes folding in an environment in which there are many competing pathways for nonnative proteins.</text>
</comment>
<dbReference type="SUPFAM" id="SSF46579">
    <property type="entry name" value="Prefoldin"/>
    <property type="match status" value="1"/>
</dbReference>
<evidence type="ECO:0000256" key="5">
    <source>
        <dbReference type="SAM" id="Coils"/>
    </source>
</evidence>
<protein>
    <recommendedName>
        <fullName evidence="4">Prefoldin subunit 3</fullName>
    </recommendedName>
</protein>
<comment type="similarity">
    <text evidence="1 4">Belongs to the prefoldin subunit alpha family.</text>
</comment>
<dbReference type="GO" id="GO:0016272">
    <property type="term" value="C:prefoldin complex"/>
    <property type="evidence" value="ECO:0007669"/>
    <property type="project" value="UniProtKB-UniRule"/>
</dbReference>
<dbReference type="Pfam" id="PF02996">
    <property type="entry name" value="Prefoldin"/>
    <property type="match status" value="1"/>
</dbReference>
<dbReference type="GO" id="GO:0007021">
    <property type="term" value="P:tubulin complex assembly"/>
    <property type="evidence" value="ECO:0007669"/>
    <property type="project" value="EnsemblFungi"/>
</dbReference>
<reference evidence="6 7" key="1">
    <citation type="submission" date="2016-08" db="EMBL/GenBank/DDBJ databases">
        <title>Genomes of anaerobic fungi encode conserved fungal cellulosomes for biomass hydrolysis.</title>
        <authorList>
            <consortium name="DOE Joint Genome Institute"/>
            <person name="Haitjema C.H."/>
            <person name="Gilmore S.P."/>
            <person name="Henske J.K."/>
            <person name="Solomon K.V."/>
            <person name="De Groot R."/>
            <person name="Kuo A."/>
            <person name="Mondo S.J."/>
            <person name="Salamov A.A."/>
            <person name="Labutti K."/>
            <person name="Zhao Z."/>
            <person name="Chiniquy J."/>
            <person name="Barry K."/>
            <person name="Brewer H.M."/>
            <person name="Purvine S.O."/>
            <person name="Wright A.T."/>
            <person name="Boxma B."/>
            <person name="Van Alen T."/>
            <person name="Hackstein J.H."/>
            <person name="Baker S.E."/>
            <person name="Grigoriev I.V."/>
            <person name="O'Malley M.A."/>
        </authorList>
    </citation>
    <scope>NUCLEOTIDE SEQUENCE [LARGE SCALE GENOMIC DNA]</scope>
    <source>
        <strain evidence="7">finn</strain>
    </source>
</reference>
<dbReference type="InterPro" id="IPR004127">
    <property type="entry name" value="Prefoldin_subunit_alpha"/>
</dbReference>
<dbReference type="InterPro" id="IPR016655">
    <property type="entry name" value="PFD3"/>
</dbReference>
<dbReference type="InterPro" id="IPR009053">
    <property type="entry name" value="Prefoldin"/>
</dbReference>
<accession>A0A1Y1VN17</accession>
<dbReference type="PANTHER" id="PTHR12409:SF0">
    <property type="entry name" value="PREFOLDIN SUBUNIT 3"/>
    <property type="match status" value="1"/>
</dbReference>
<dbReference type="OrthoDB" id="6375174at2759"/>
<name>A0A1Y1VN17_9FUNG</name>
<sequence>MSVNLESNPRGIPKAPFVDKVEEFIDENAETTLRKFTEMIGKYKFMESSHLQRKKILEGKIPDLRKTLDMVLYIISKQDSEEDIITNYELNDTIYATAKIKPTKTVYLWLGVNVMLEYTTDEAKTLLEEKLATAEKSLSNIKEDLEFLRNQITTMEVNIARVYNWDVKQRRLKKKESSI</sequence>
<dbReference type="EMBL" id="MCFH01000002">
    <property type="protein sequence ID" value="ORX60001.1"/>
    <property type="molecule type" value="Genomic_DNA"/>
</dbReference>
<reference evidence="6 7" key="2">
    <citation type="submission" date="2016-08" db="EMBL/GenBank/DDBJ databases">
        <title>Pervasive Adenine N6-methylation of Active Genes in Fungi.</title>
        <authorList>
            <consortium name="DOE Joint Genome Institute"/>
            <person name="Mondo S.J."/>
            <person name="Dannebaum R.O."/>
            <person name="Kuo R.C."/>
            <person name="Labutti K."/>
            <person name="Haridas S."/>
            <person name="Kuo A."/>
            <person name="Salamov A."/>
            <person name="Ahrendt S.R."/>
            <person name="Lipzen A."/>
            <person name="Sullivan W."/>
            <person name="Andreopoulos W.B."/>
            <person name="Clum A."/>
            <person name="Lindquist E."/>
            <person name="Daum C."/>
            <person name="Ramamoorthy G.K."/>
            <person name="Gryganskyi A."/>
            <person name="Culley D."/>
            <person name="Magnuson J.K."/>
            <person name="James T.Y."/>
            <person name="O'Malley M.A."/>
            <person name="Stajich J.E."/>
            <person name="Spatafora J.W."/>
            <person name="Visel A."/>
            <person name="Grigoriev I.V."/>
        </authorList>
    </citation>
    <scope>NUCLEOTIDE SEQUENCE [LARGE SCALE GENOMIC DNA]</scope>
    <source>
        <strain evidence="7">finn</strain>
    </source>
</reference>
<evidence type="ECO:0000313" key="6">
    <source>
        <dbReference type="EMBL" id="ORX60001.1"/>
    </source>
</evidence>
<comment type="caution">
    <text evidence="6">The sequence shown here is derived from an EMBL/GenBank/DDBJ whole genome shotgun (WGS) entry which is preliminary data.</text>
</comment>
<feature type="coiled-coil region" evidence="5">
    <location>
        <begin position="124"/>
        <end position="158"/>
    </location>
</feature>
<dbReference type="GO" id="GO:0005737">
    <property type="term" value="C:cytoplasm"/>
    <property type="evidence" value="ECO:0007669"/>
    <property type="project" value="EnsemblFungi"/>
</dbReference>
<keyword evidence="7" id="KW-1185">Reference proteome</keyword>
<dbReference type="FunFam" id="1.10.287.370:FF:000001">
    <property type="entry name" value="Prefoldin subunit 3"/>
    <property type="match status" value="1"/>
</dbReference>
<keyword evidence="3 4" id="KW-0143">Chaperone</keyword>
<evidence type="ECO:0000256" key="3">
    <source>
        <dbReference type="ARBA" id="ARBA00023186"/>
    </source>
</evidence>
<evidence type="ECO:0000256" key="1">
    <source>
        <dbReference type="ARBA" id="ARBA00010048"/>
    </source>
</evidence>
<dbReference type="PIRSF" id="PIRSF016396">
    <property type="entry name" value="Prefoldin_subunit_3"/>
    <property type="match status" value="1"/>
</dbReference>
<dbReference type="AlphaFoldDB" id="A0A1Y1VN17"/>